<dbReference type="InterPro" id="IPR002877">
    <property type="entry name" value="RNA_MeTrfase_FtsJ_dom"/>
</dbReference>
<dbReference type="AlphaFoldDB" id="A0A6B0YYS3"/>
<dbReference type="Gene3D" id="3.40.50.150">
    <property type="entry name" value="Vaccinia Virus protein VP39"/>
    <property type="match status" value="1"/>
</dbReference>
<proteinExistence type="predicted"/>
<dbReference type="Pfam" id="PF01728">
    <property type="entry name" value="FtsJ"/>
    <property type="match status" value="1"/>
</dbReference>
<dbReference type="InterPro" id="IPR029063">
    <property type="entry name" value="SAM-dependent_MTases_sf"/>
</dbReference>
<reference evidence="2" key="1">
    <citation type="submission" date="2019-09" db="EMBL/GenBank/DDBJ databases">
        <title>Characterisation of the sponge microbiome using genome-centric metagenomics.</title>
        <authorList>
            <person name="Engelberts J.P."/>
            <person name="Robbins S.J."/>
            <person name="De Goeij J.M."/>
            <person name="Aranda M."/>
            <person name="Bell S.C."/>
            <person name="Webster N.S."/>
        </authorList>
    </citation>
    <scope>NUCLEOTIDE SEQUENCE</scope>
    <source>
        <strain evidence="2">SB0664_bin_27</strain>
    </source>
</reference>
<dbReference type="GO" id="GO:0008168">
    <property type="term" value="F:methyltransferase activity"/>
    <property type="evidence" value="ECO:0007669"/>
    <property type="project" value="UniProtKB-KW"/>
</dbReference>
<gene>
    <name evidence="2" type="ORF">F4Y42_17980</name>
</gene>
<evidence type="ECO:0000313" key="2">
    <source>
        <dbReference type="EMBL" id="MXY95335.1"/>
    </source>
</evidence>
<protein>
    <submittedName>
        <fullName evidence="2">50S rRNA methyltransferase</fullName>
    </submittedName>
</protein>
<sequence>MWATRPNGPETSPLQFAPRSAEMPQLLLSADAGFKHLALEEFRRDSHSAQPLDELGPGVYLADCDEGFWGLAETWIDDPPVFTRHICPVDLTIPLVATPRDLSRLSEAAVTEYADLLDPDVSFSVQSRILADLSYKPFDVNRAVSAALARAVSSPLDVRQPFQILSIVCAASDREPGSEKPAASGHRQLAYLGLSLASHNISDWAGGVRRFRREKEQVSRAEFKMLEALEAFRIDLPAGGVALDLGAAPGGWTRVLRQKGQYVTAVDPAELHPRLAADRGVRHKRMTAEAYLTEGPDAFDFLVNDMRMDARASARLMNAFADFLYPHAEALMTLKLGKTAAALDPACSILQESYNILHRRQLFHNRNEVTIHLQPKPD</sequence>
<accession>A0A6B0YYS3</accession>
<dbReference type="CDD" id="cd02440">
    <property type="entry name" value="AdoMet_MTases"/>
    <property type="match status" value="1"/>
</dbReference>
<dbReference type="EMBL" id="VXRG01000145">
    <property type="protein sequence ID" value="MXY95335.1"/>
    <property type="molecule type" value="Genomic_DNA"/>
</dbReference>
<feature type="domain" description="Ribosomal RNA methyltransferase FtsJ" evidence="1">
    <location>
        <begin position="218"/>
        <end position="310"/>
    </location>
</feature>
<name>A0A6B0YYS3_9CHLR</name>
<evidence type="ECO:0000259" key="1">
    <source>
        <dbReference type="Pfam" id="PF01728"/>
    </source>
</evidence>
<dbReference type="PANTHER" id="PTHR37524">
    <property type="entry name" value="RIBOSOMAL RNA LARGE SUBUNIT METHYLTRANSFERASE M"/>
    <property type="match status" value="1"/>
</dbReference>
<dbReference type="SUPFAM" id="SSF53335">
    <property type="entry name" value="S-adenosyl-L-methionine-dependent methyltransferases"/>
    <property type="match status" value="1"/>
</dbReference>
<dbReference type="GO" id="GO:0032259">
    <property type="term" value="P:methylation"/>
    <property type="evidence" value="ECO:0007669"/>
    <property type="project" value="UniProtKB-KW"/>
</dbReference>
<comment type="caution">
    <text evidence="2">The sequence shown here is derived from an EMBL/GenBank/DDBJ whole genome shotgun (WGS) entry which is preliminary data.</text>
</comment>
<keyword evidence="2" id="KW-0808">Transferase</keyword>
<dbReference type="PANTHER" id="PTHR37524:SF2">
    <property type="entry name" value="RIBOSOMAL RNA METHYLTRANSFERASE FTSJ DOMAIN-CONTAINING PROTEIN"/>
    <property type="match status" value="1"/>
</dbReference>
<organism evidence="2">
    <name type="scientific">Caldilineaceae bacterium SB0664_bin_27</name>
    <dbReference type="NCBI Taxonomy" id="2605260"/>
    <lineage>
        <taxon>Bacteria</taxon>
        <taxon>Bacillati</taxon>
        <taxon>Chloroflexota</taxon>
        <taxon>Caldilineae</taxon>
        <taxon>Caldilineales</taxon>
        <taxon>Caldilineaceae</taxon>
    </lineage>
</organism>
<keyword evidence="2" id="KW-0489">Methyltransferase</keyword>